<keyword evidence="4" id="KW-1185">Reference proteome</keyword>
<keyword evidence="1" id="KW-0732">Signal</keyword>
<evidence type="ECO:0000313" key="3">
    <source>
        <dbReference type="EMBL" id="KZV87262.1"/>
    </source>
</evidence>
<feature type="signal peptide" evidence="1">
    <location>
        <begin position="1"/>
        <end position="19"/>
    </location>
</feature>
<dbReference type="Proteomes" id="UP000077266">
    <property type="component" value="Unassembled WGS sequence"/>
</dbReference>
<protein>
    <recommendedName>
        <fullName evidence="2">Glycan binding protein Y3-like domain-containing protein</fullName>
    </recommendedName>
</protein>
<organism evidence="3 4">
    <name type="scientific">Exidia glandulosa HHB12029</name>
    <dbReference type="NCBI Taxonomy" id="1314781"/>
    <lineage>
        <taxon>Eukaryota</taxon>
        <taxon>Fungi</taxon>
        <taxon>Dikarya</taxon>
        <taxon>Basidiomycota</taxon>
        <taxon>Agaricomycotina</taxon>
        <taxon>Agaricomycetes</taxon>
        <taxon>Auriculariales</taxon>
        <taxon>Exidiaceae</taxon>
        <taxon>Exidia</taxon>
    </lineage>
</organism>
<dbReference type="AlphaFoldDB" id="A0A165EM47"/>
<dbReference type="Pfam" id="PF22803">
    <property type="entry name" value="GBD_Y3"/>
    <property type="match status" value="1"/>
</dbReference>
<evidence type="ECO:0000259" key="2">
    <source>
        <dbReference type="Pfam" id="PF22803"/>
    </source>
</evidence>
<feature type="domain" description="Glycan binding protein Y3-like" evidence="2">
    <location>
        <begin position="34"/>
        <end position="121"/>
    </location>
</feature>
<dbReference type="InParanoid" id="A0A165EM47"/>
<reference evidence="3 4" key="1">
    <citation type="journal article" date="2016" name="Mol. Biol. Evol.">
        <title>Comparative Genomics of Early-Diverging Mushroom-Forming Fungi Provides Insights into the Origins of Lignocellulose Decay Capabilities.</title>
        <authorList>
            <person name="Nagy L.G."/>
            <person name="Riley R."/>
            <person name="Tritt A."/>
            <person name="Adam C."/>
            <person name="Daum C."/>
            <person name="Floudas D."/>
            <person name="Sun H."/>
            <person name="Yadav J.S."/>
            <person name="Pangilinan J."/>
            <person name="Larsson K.H."/>
            <person name="Matsuura K."/>
            <person name="Barry K."/>
            <person name="Labutti K."/>
            <person name="Kuo R."/>
            <person name="Ohm R.A."/>
            <person name="Bhattacharya S.S."/>
            <person name="Shirouzu T."/>
            <person name="Yoshinaga Y."/>
            <person name="Martin F.M."/>
            <person name="Grigoriev I.V."/>
            <person name="Hibbett D.S."/>
        </authorList>
    </citation>
    <scope>NUCLEOTIDE SEQUENCE [LARGE SCALE GENOMIC DNA]</scope>
    <source>
        <strain evidence="3 4">HHB12029</strain>
    </source>
</reference>
<evidence type="ECO:0000256" key="1">
    <source>
        <dbReference type="SAM" id="SignalP"/>
    </source>
</evidence>
<proteinExistence type="predicted"/>
<name>A0A165EM47_EXIGL</name>
<feature type="chain" id="PRO_5007857318" description="Glycan binding protein Y3-like domain-containing protein" evidence="1">
    <location>
        <begin position="20"/>
        <end position="127"/>
    </location>
</feature>
<evidence type="ECO:0000313" key="4">
    <source>
        <dbReference type="Proteomes" id="UP000077266"/>
    </source>
</evidence>
<gene>
    <name evidence="3" type="ORF">EXIGLDRAFT_723940</name>
</gene>
<sequence>MHLIPALSAVLVAATTVVAQGIKCNLDGPGPGVCQNFINDFCTDMSNFPWSGLQSGSMCFNTGAAKCFMTVWESVPGDPPQKFNVGNCITTLQQVSKSCPTGAGNGTVGGPFTWFISGAKGSSCMPI</sequence>
<dbReference type="InterPro" id="IPR054443">
    <property type="entry name" value="Y3-like_dom"/>
</dbReference>
<dbReference type="EMBL" id="KV426131">
    <property type="protein sequence ID" value="KZV87262.1"/>
    <property type="molecule type" value="Genomic_DNA"/>
</dbReference>
<dbReference type="OrthoDB" id="2925523at2759"/>
<accession>A0A165EM47</accession>